<keyword evidence="3 17" id="KW-0963">Cytoplasm</keyword>
<sequence>MSVSSPVSEPPAVPVAAVSAVVVLAAGEGTRMRSRTPKVLHAAGGRPLLGSVLAAAQAVRPERVVVVVGAGREAVTAYLSQAAPTAEWVVQERQGGTGHAVRTALDTLPELTGTVVVTSGDTPLLQGATLERLVATHASSGASATVLSALLPDATGYGRVLRDETGAVTAIVEQRDATDEQLAVREINSGTYAFDAAALRGALARLSTDNAQGEEYLTDVLAILRADGLPVAAVAADDARDVAGVNDRVQLAEAEAVLRERVLLALMRSGVTVRDPASTWVEGSVRVEPDAVLLPGTRLHGSTTVATGAVVGPDATLVDTTVGEGAHVRNATCEGAEIGPGASVGPYTYLRPGTVLGRGAKAGGFVEMKSAVLGDEAKVPHLSYVGDAEIGEGANIGAATIFANYDGVAKHRSSVGPHARVGSDTVLVAPVSVGAGAYTAAGSVITEDVPAGAMGVARGRQRSVEGWVERRRAGSTSAEAAARARTADPRAADGAAAGTTDEGAPA</sequence>
<feature type="binding site" evidence="17">
    <location>
        <position position="423"/>
    </location>
    <ligand>
        <name>acetyl-CoA</name>
        <dbReference type="ChEBI" id="CHEBI:57288"/>
    </ligand>
</feature>
<comment type="pathway">
    <text evidence="17">Nucleotide-sugar biosynthesis; UDP-N-acetyl-alpha-D-glucosamine biosynthesis; N-acetyl-alpha-D-glucosamine 1-phosphate from alpha-D-glucosamine 6-phosphate (route II): step 2/2.</text>
</comment>
<name>A0A420XL17_9ACTN</name>
<feature type="binding site" evidence="17">
    <location>
        <position position="188"/>
    </location>
    <ligand>
        <name>UDP-N-acetyl-alpha-D-glucosamine</name>
        <dbReference type="ChEBI" id="CHEBI:57705"/>
    </ligand>
</feature>
<feature type="binding site" evidence="17">
    <location>
        <position position="458"/>
    </location>
    <ligand>
        <name>acetyl-CoA</name>
        <dbReference type="ChEBI" id="CHEBI:57288"/>
    </ligand>
</feature>
<dbReference type="CDD" id="cd02540">
    <property type="entry name" value="GT2_GlmU_N_bac"/>
    <property type="match status" value="1"/>
</dbReference>
<feature type="binding site" evidence="17">
    <location>
        <position position="384"/>
    </location>
    <ligand>
        <name>UDP-N-acetyl-alpha-D-glucosamine</name>
        <dbReference type="ChEBI" id="CHEBI:57705"/>
    </ligand>
</feature>
<comment type="pathway">
    <text evidence="17">Nucleotide-sugar biosynthesis; UDP-N-acetyl-alpha-D-glucosamine biosynthesis; UDP-N-acetyl-alpha-D-glucosamine from N-acetyl-alpha-D-glucosamine 1-phosphate: step 1/1.</text>
</comment>
<keyword evidence="13 17" id="KW-0961">Cell wall biogenesis/degradation</keyword>
<dbReference type="GO" id="GO:0016020">
    <property type="term" value="C:membrane"/>
    <property type="evidence" value="ECO:0007669"/>
    <property type="project" value="GOC"/>
</dbReference>
<dbReference type="GO" id="GO:0000287">
    <property type="term" value="F:magnesium ion binding"/>
    <property type="evidence" value="ECO:0007669"/>
    <property type="project" value="UniProtKB-UniRule"/>
</dbReference>
<evidence type="ECO:0000256" key="1">
    <source>
        <dbReference type="ARBA" id="ARBA00007707"/>
    </source>
</evidence>
<comment type="catalytic activity">
    <reaction evidence="15 17">
        <text>N-acetyl-alpha-D-glucosamine 1-phosphate + UTP + H(+) = UDP-N-acetyl-alpha-D-glucosamine + diphosphate</text>
        <dbReference type="Rhea" id="RHEA:13509"/>
        <dbReference type="ChEBI" id="CHEBI:15378"/>
        <dbReference type="ChEBI" id="CHEBI:33019"/>
        <dbReference type="ChEBI" id="CHEBI:46398"/>
        <dbReference type="ChEBI" id="CHEBI:57705"/>
        <dbReference type="ChEBI" id="CHEBI:57776"/>
        <dbReference type="EC" id="2.7.7.23"/>
    </reaction>
</comment>
<dbReference type="NCBIfam" id="NF010932">
    <property type="entry name" value="PRK14352.1"/>
    <property type="match status" value="1"/>
</dbReference>
<dbReference type="Gene3D" id="3.90.550.10">
    <property type="entry name" value="Spore Coat Polysaccharide Biosynthesis Protein SpsA, Chain A"/>
    <property type="match status" value="1"/>
</dbReference>
<comment type="function">
    <text evidence="16 17">Catalyzes the last two sequential reactions in the de novo biosynthetic pathway for UDP-N-acetylglucosamine (UDP-GlcNAc). The C-terminal domain catalyzes the transfer of acetyl group from acetyl coenzyme A to glucosamine-1-phosphate (GlcN-1-P) to produce N-acetylglucosamine-1-phosphate (GlcNAc-1-P), which is converted into UDP-GlcNAc by the transfer of uridine 5-monophosphate (from uridine 5-triphosphate), a reaction catalyzed by the N-terminal domain.</text>
</comment>
<dbReference type="RefSeq" id="WP_231122040.1">
    <property type="nucleotide sequence ID" value="NZ_RBWV01000016.1"/>
</dbReference>
<dbReference type="GO" id="GO:0071555">
    <property type="term" value="P:cell wall organization"/>
    <property type="evidence" value="ECO:0007669"/>
    <property type="project" value="UniProtKB-KW"/>
</dbReference>
<dbReference type="InterPro" id="IPR005882">
    <property type="entry name" value="Bifunctional_GlmU"/>
</dbReference>
<dbReference type="InterPro" id="IPR050065">
    <property type="entry name" value="GlmU-like"/>
</dbReference>
<feature type="compositionally biased region" description="Low complexity" evidence="18">
    <location>
        <begin position="492"/>
        <end position="506"/>
    </location>
</feature>
<dbReference type="SUPFAM" id="SSF51161">
    <property type="entry name" value="Trimeric LpxA-like enzymes"/>
    <property type="match status" value="1"/>
</dbReference>
<feature type="binding site" evidence="17">
    <location>
        <position position="369"/>
    </location>
    <ligand>
        <name>UDP-N-acetyl-alpha-D-glucosamine</name>
        <dbReference type="ChEBI" id="CHEBI:57705"/>
    </ligand>
</feature>
<comment type="pathway">
    <text evidence="17">Bacterial outer membrane biogenesis; LPS lipid A biosynthesis.</text>
</comment>
<reference evidence="20 21" key="1">
    <citation type="submission" date="2018-10" db="EMBL/GenBank/DDBJ databases">
        <title>Genomic Encyclopedia of Archaeal and Bacterial Type Strains, Phase II (KMG-II): from individual species to whole genera.</title>
        <authorList>
            <person name="Goeker M."/>
        </authorList>
    </citation>
    <scope>NUCLEOTIDE SEQUENCE [LARGE SCALE GENOMIC DNA]</scope>
    <source>
        <strain evidence="20 21">RP-AC37</strain>
    </source>
</reference>
<feature type="compositionally biased region" description="Low complexity" evidence="18">
    <location>
        <begin position="474"/>
        <end position="484"/>
    </location>
</feature>
<evidence type="ECO:0000313" key="21">
    <source>
        <dbReference type="Proteomes" id="UP000281955"/>
    </source>
</evidence>
<dbReference type="EC" id="2.7.7.23" evidence="17"/>
<dbReference type="GO" id="GO:0005737">
    <property type="term" value="C:cytoplasm"/>
    <property type="evidence" value="ECO:0007669"/>
    <property type="project" value="UniProtKB-SubCell"/>
</dbReference>
<feature type="binding site" evidence="17">
    <location>
        <begin position="24"/>
        <end position="27"/>
    </location>
    <ligand>
        <name>UDP-N-acetyl-alpha-D-glucosamine</name>
        <dbReference type="ChEBI" id="CHEBI:57705"/>
    </ligand>
</feature>
<feature type="binding site" evidence="17">
    <location>
        <position position="91"/>
    </location>
    <ligand>
        <name>UDP-N-acetyl-alpha-D-glucosamine</name>
        <dbReference type="ChEBI" id="CHEBI:57705"/>
    </ligand>
</feature>
<evidence type="ECO:0000256" key="16">
    <source>
        <dbReference type="ARBA" id="ARBA00049628"/>
    </source>
</evidence>
<dbReference type="Gene3D" id="2.160.10.10">
    <property type="entry name" value="Hexapeptide repeat proteins"/>
    <property type="match status" value="1"/>
</dbReference>
<dbReference type="Proteomes" id="UP000281955">
    <property type="component" value="Unassembled WGS sequence"/>
</dbReference>
<feature type="binding site" evidence="17">
    <location>
        <begin position="119"/>
        <end position="121"/>
    </location>
    <ligand>
        <name>UDP-N-acetyl-alpha-D-glucosamine</name>
        <dbReference type="ChEBI" id="CHEBI:57705"/>
    </ligand>
</feature>
<feature type="binding site" evidence="17">
    <location>
        <position position="38"/>
    </location>
    <ligand>
        <name>UDP-N-acetyl-alpha-D-glucosamine</name>
        <dbReference type="ChEBI" id="CHEBI:57705"/>
    </ligand>
</feature>
<feature type="binding site" evidence="17">
    <location>
        <position position="398"/>
    </location>
    <ligand>
        <name>acetyl-CoA</name>
        <dbReference type="ChEBI" id="CHEBI:57288"/>
    </ligand>
</feature>
<dbReference type="GO" id="GO:0019134">
    <property type="term" value="F:glucosamine-1-phosphate N-acetyltransferase activity"/>
    <property type="evidence" value="ECO:0007669"/>
    <property type="project" value="UniProtKB-UniRule"/>
</dbReference>
<feature type="binding site" evidence="17">
    <location>
        <position position="351"/>
    </location>
    <ligand>
        <name>UDP-N-acetyl-alpha-D-glucosamine</name>
        <dbReference type="ChEBI" id="CHEBI:57705"/>
    </ligand>
</feature>
<dbReference type="InterPro" id="IPR011004">
    <property type="entry name" value="Trimer_LpxA-like_sf"/>
</dbReference>
<dbReference type="GO" id="GO:0008360">
    <property type="term" value="P:regulation of cell shape"/>
    <property type="evidence" value="ECO:0007669"/>
    <property type="project" value="UniProtKB-KW"/>
</dbReference>
<evidence type="ECO:0000256" key="14">
    <source>
        <dbReference type="ARBA" id="ARBA00048247"/>
    </source>
</evidence>
<evidence type="ECO:0000256" key="8">
    <source>
        <dbReference type="ARBA" id="ARBA00022842"/>
    </source>
</evidence>
<comment type="caution">
    <text evidence="20">The sequence shown here is derived from an EMBL/GenBank/DDBJ whole genome shotgun (WGS) entry which is preliminary data.</text>
</comment>
<keyword evidence="10 17" id="KW-0573">Peptidoglycan synthesis</keyword>
<gene>
    <name evidence="17" type="primary">glmU</name>
    <name evidence="20" type="ORF">CLV35_3736</name>
</gene>
<feature type="binding site" evidence="17">
    <location>
        <begin position="96"/>
        <end position="97"/>
    </location>
    <ligand>
        <name>UDP-N-acetyl-alpha-D-glucosamine</name>
        <dbReference type="ChEBI" id="CHEBI:57705"/>
    </ligand>
</feature>
<keyword evidence="8 17" id="KW-0460">Magnesium</keyword>
<dbReference type="PANTHER" id="PTHR43584:SF3">
    <property type="entry name" value="BIFUNCTIONAL PROTEIN GLMU"/>
    <property type="match status" value="1"/>
</dbReference>
<dbReference type="InterPro" id="IPR029044">
    <property type="entry name" value="Nucleotide-diphossugar_trans"/>
</dbReference>
<feature type="region of interest" description="Linker" evidence="17">
    <location>
        <begin position="249"/>
        <end position="269"/>
    </location>
</feature>
<feature type="binding site" evidence="17">
    <location>
        <position position="173"/>
    </location>
    <ligand>
        <name>UDP-N-acetyl-alpha-D-glucosamine</name>
        <dbReference type="ChEBI" id="CHEBI:57705"/>
    </ligand>
</feature>
<keyword evidence="12 17" id="KW-0012">Acyltransferase</keyword>
<dbReference type="PANTHER" id="PTHR43584">
    <property type="entry name" value="NUCLEOTIDYL TRANSFERASE"/>
    <property type="match status" value="1"/>
</dbReference>
<feature type="domain" description="MobA-like NTP transferase" evidence="19">
    <location>
        <begin position="21"/>
        <end position="148"/>
    </location>
</feature>
<evidence type="ECO:0000256" key="7">
    <source>
        <dbReference type="ARBA" id="ARBA00022737"/>
    </source>
</evidence>
<comment type="catalytic activity">
    <reaction evidence="14 17">
        <text>alpha-D-glucosamine 1-phosphate + acetyl-CoA = N-acetyl-alpha-D-glucosamine 1-phosphate + CoA + H(+)</text>
        <dbReference type="Rhea" id="RHEA:13725"/>
        <dbReference type="ChEBI" id="CHEBI:15378"/>
        <dbReference type="ChEBI" id="CHEBI:57287"/>
        <dbReference type="ChEBI" id="CHEBI:57288"/>
        <dbReference type="ChEBI" id="CHEBI:57776"/>
        <dbReference type="ChEBI" id="CHEBI:58516"/>
        <dbReference type="EC" id="2.3.1.157"/>
    </reaction>
</comment>
<dbReference type="HAMAP" id="MF_01631">
    <property type="entry name" value="GlmU"/>
    <property type="match status" value="1"/>
</dbReference>
<proteinExistence type="inferred from homology"/>
<evidence type="ECO:0000256" key="11">
    <source>
        <dbReference type="ARBA" id="ARBA00023268"/>
    </source>
</evidence>
<evidence type="ECO:0000256" key="2">
    <source>
        <dbReference type="ARBA" id="ARBA00007947"/>
    </source>
</evidence>
<feature type="region of interest" description="Disordered" evidence="18">
    <location>
        <begin position="462"/>
        <end position="506"/>
    </location>
</feature>
<dbReference type="CDD" id="cd03353">
    <property type="entry name" value="LbH_GlmU_C"/>
    <property type="match status" value="1"/>
</dbReference>
<evidence type="ECO:0000256" key="18">
    <source>
        <dbReference type="SAM" id="MobiDB-lite"/>
    </source>
</evidence>
<feature type="binding site" evidence="17">
    <location>
        <begin position="404"/>
        <end position="405"/>
    </location>
    <ligand>
        <name>acetyl-CoA</name>
        <dbReference type="ChEBI" id="CHEBI:57288"/>
    </ligand>
</feature>
<evidence type="ECO:0000259" key="19">
    <source>
        <dbReference type="Pfam" id="PF12804"/>
    </source>
</evidence>
<feature type="binding site" evidence="17">
    <location>
        <position position="246"/>
    </location>
    <ligand>
        <name>Mg(2+)</name>
        <dbReference type="ChEBI" id="CHEBI:18420"/>
    </ligand>
</feature>
<evidence type="ECO:0000256" key="9">
    <source>
        <dbReference type="ARBA" id="ARBA00022960"/>
    </source>
</evidence>
<comment type="similarity">
    <text evidence="1 17">In the C-terminal section; belongs to the transferase hexapeptide repeat family.</text>
</comment>
<keyword evidence="21" id="KW-1185">Reference proteome</keyword>
<dbReference type="AlphaFoldDB" id="A0A420XL17"/>
<dbReference type="GO" id="GO:0009245">
    <property type="term" value="P:lipid A biosynthetic process"/>
    <property type="evidence" value="ECO:0007669"/>
    <property type="project" value="UniProtKB-UniRule"/>
</dbReference>
<keyword evidence="7 17" id="KW-0677">Repeat</keyword>
<dbReference type="InterPro" id="IPR038009">
    <property type="entry name" value="GlmU_C_LbH"/>
</dbReference>
<feature type="region of interest" description="N-acetyltransferase" evidence="17">
    <location>
        <begin position="270"/>
        <end position="506"/>
    </location>
</feature>
<dbReference type="GO" id="GO:0003977">
    <property type="term" value="F:UDP-N-acetylglucosamine diphosphorylase activity"/>
    <property type="evidence" value="ECO:0007669"/>
    <property type="project" value="UniProtKB-UniRule"/>
</dbReference>
<keyword evidence="9 17" id="KW-0133">Cell shape</keyword>
<keyword evidence="6 17" id="KW-0479">Metal-binding</keyword>
<feature type="active site" description="Proton acceptor" evidence="17">
    <location>
        <position position="381"/>
    </location>
</feature>
<evidence type="ECO:0000313" key="20">
    <source>
        <dbReference type="EMBL" id="RKS68605.1"/>
    </source>
</evidence>
<dbReference type="InParanoid" id="A0A420XL17"/>
<evidence type="ECO:0000256" key="10">
    <source>
        <dbReference type="ARBA" id="ARBA00022984"/>
    </source>
</evidence>
<comment type="subunit">
    <text evidence="17">Homotrimer.</text>
</comment>
<comment type="subcellular location">
    <subcellularLocation>
        <location evidence="17">Cytoplasm</location>
    </subcellularLocation>
</comment>
<evidence type="ECO:0000256" key="4">
    <source>
        <dbReference type="ARBA" id="ARBA00022679"/>
    </source>
</evidence>
<dbReference type="UniPathway" id="UPA00973"/>
<dbReference type="UniPathway" id="UPA00113">
    <property type="reaction ID" value="UER00532"/>
</dbReference>
<evidence type="ECO:0000256" key="6">
    <source>
        <dbReference type="ARBA" id="ARBA00022723"/>
    </source>
</evidence>
<protein>
    <recommendedName>
        <fullName evidence="17">Bifunctional protein GlmU</fullName>
    </recommendedName>
    <domain>
        <recommendedName>
            <fullName evidence="17">UDP-N-acetylglucosamine pyrophosphorylase</fullName>
            <ecNumber evidence="17">2.7.7.23</ecNumber>
        </recommendedName>
        <alternativeName>
            <fullName evidence="17">N-acetylglucosamine-1-phosphate uridyltransferase</fullName>
        </alternativeName>
    </domain>
    <domain>
        <recommendedName>
            <fullName evidence="17">Glucosamine-1-phosphate N-acetyltransferase</fullName>
            <ecNumber evidence="17">2.3.1.157</ecNumber>
        </recommendedName>
    </domain>
</protein>
<feature type="binding site" evidence="17">
    <location>
        <position position="441"/>
    </location>
    <ligand>
        <name>acetyl-CoA</name>
        <dbReference type="ChEBI" id="CHEBI:57288"/>
    </ligand>
</feature>
<dbReference type="EC" id="2.3.1.157" evidence="17"/>
<feature type="binding site" evidence="17">
    <location>
        <position position="121"/>
    </location>
    <ligand>
        <name>Mg(2+)</name>
        <dbReference type="ChEBI" id="CHEBI:18420"/>
    </ligand>
</feature>
<dbReference type="SUPFAM" id="SSF53448">
    <property type="entry name" value="Nucleotide-diphospho-sugar transferases"/>
    <property type="match status" value="1"/>
</dbReference>
<evidence type="ECO:0000256" key="3">
    <source>
        <dbReference type="ARBA" id="ARBA00022490"/>
    </source>
</evidence>
<evidence type="ECO:0000256" key="17">
    <source>
        <dbReference type="HAMAP-Rule" id="MF_01631"/>
    </source>
</evidence>
<keyword evidence="5 17" id="KW-0548">Nucleotidyltransferase</keyword>
<dbReference type="InterPro" id="IPR025877">
    <property type="entry name" value="MobA-like_NTP_Trfase"/>
</dbReference>
<keyword evidence="4 17" id="KW-0808">Transferase</keyword>
<comment type="similarity">
    <text evidence="2 17">In the N-terminal section; belongs to the N-acetylglucosamine-1-phosphate uridyltransferase family.</text>
</comment>
<accession>A0A420XL17</accession>
<feature type="region of interest" description="Pyrophosphorylase" evidence="17">
    <location>
        <begin position="1"/>
        <end position="248"/>
    </location>
</feature>
<dbReference type="Pfam" id="PF12804">
    <property type="entry name" value="NTP_transf_3"/>
    <property type="match status" value="1"/>
</dbReference>
<dbReference type="GO" id="GO:0000902">
    <property type="term" value="P:cell morphogenesis"/>
    <property type="evidence" value="ECO:0007669"/>
    <property type="project" value="UniProtKB-UniRule"/>
</dbReference>
<evidence type="ECO:0000256" key="15">
    <source>
        <dbReference type="ARBA" id="ARBA00048493"/>
    </source>
</evidence>
<comment type="cofactor">
    <cofactor evidence="17">
        <name>Mg(2+)</name>
        <dbReference type="ChEBI" id="CHEBI:18420"/>
    </cofactor>
    <text evidence="17">Binds 1 Mg(2+) ion per subunit.</text>
</comment>
<feature type="binding site" evidence="17">
    <location>
        <position position="246"/>
    </location>
    <ligand>
        <name>UDP-N-acetyl-alpha-D-glucosamine</name>
        <dbReference type="ChEBI" id="CHEBI:57705"/>
    </ligand>
</feature>
<dbReference type="GO" id="GO:0009252">
    <property type="term" value="P:peptidoglycan biosynthetic process"/>
    <property type="evidence" value="ECO:0007669"/>
    <property type="project" value="UniProtKB-UniRule"/>
</dbReference>
<keyword evidence="11 17" id="KW-0511">Multifunctional enzyme</keyword>
<evidence type="ECO:0000256" key="5">
    <source>
        <dbReference type="ARBA" id="ARBA00022695"/>
    </source>
</evidence>
<dbReference type="EMBL" id="RBWV01000016">
    <property type="protein sequence ID" value="RKS68605.1"/>
    <property type="molecule type" value="Genomic_DNA"/>
</dbReference>
<evidence type="ECO:0000256" key="12">
    <source>
        <dbReference type="ARBA" id="ARBA00023315"/>
    </source>
</evidence>
<feature type="binding site" evidence="17">
    <location>
        <position position="395"/>
    </location>
    <ligand>
        <name>UDP-N-acetyl-alpha-D-glucosamine</name>
        <dbReference type="ChEBI" id="CHEBI:57705"/>
    </ligand>
</feature>
<organism evidence="20 21">
    <name type="scientific">Motilibacter peucedani</name>
    <dbReference type="NCBI Taxonomy" id="598650"/>
    <lineage>
        <taxon>Bacteria</taxon>
        <taxon>Bacillati</taxon>
        <taxon>Actinomycetota</taxon>
        <taxon>Actinomycetes</taxon>
        <taxon>Motilibacterales</taxon>
        <taxon>Motilibacteraceae</taxon>
        <taxon>Motilibacter</taxon>
    </lineage>
</organism>
<dbReference type="NCBIfam" id="TIGR01173">
    <property type="entry name" value="glmU"/>
    <property type="match status" value="1"/>
</dbReference>
<evidence type="ECO:0000256" key="13">
    <source>
        <dbReference type="ARBA" id="ARBA00023316"/>
    </source>
</evidence>
<dbReference type="FunCoup" id="A0A420XL17">
    <property type="interactions" value="81"/>
</dbReference>
<feature type="binding site" evidence="17">
    <location>
        <position position="158"/>
    </location>
    <ligand>
        <name>UDP-N-acetyl-alpha-D-glucosamine</name>
        <dbReference type="ChEBI" id="CHEBI:57705"/>
    </ligand>
</feature>
<dbReference type="GO" id="GO:0006048">
    <property type="term" value="P:UDP-N-acetylglucosamine biosynthetic process"/>
    <property type="evidence" value="ECO:0007669"/>
    <property type="project" value="UniProtKB-UniPathway"/>
</dbReference>